<dbReference type="InterPro" id="IPR037171">
    <property type="entry name" value="NagB/RpiA_transferase-like"/>
</dbReference>
<dbReference type="GO" id="GO:0003700">
    <property type="term" value="F:DNA-binding transcription factor activity"/>
    <property type="evidence" value="ECO:0007669"/>
    <property type="project" value="InterPro"/>
</dbReference>
<evidence type="ECO:0000259" key="5">
    <source>
        <dbReference type="PROSITE" id="PS51000"/>
    </source>
</evidence>
<accession>A0A979GS37</accession>
<keyword evidence="2" id="KW-0805">Transcription regulation</keyword>
<evidence type="ECO:0000313" key="7">
    <source>
        <dbReference type="Proteomes" id="UP000002215"/>
    </source>
</evidence>
<dbReference type="KEGG" id="cpi:Cpin_5351"/>
<evidence type="ECO:0000256" key="2">
    <source>
        <dbReference type="ARBA" id="ARBA00023015"/>
    </source>
</evidence>
<name>A0A979GS37_CHIPD</name>
<dbReference type="AlphaFoldDB" id="A0A979GS37"/>
<evidence type="ECO:0000313" key="6">
    <source>
        <dbReference type="EMBL" id="ACU62782.1"/>
    </source>
</evidence>
<protein>
    <submittedName>
        <fullName evidence="6">Transcriptional regulator, DeoR family</fullName>
    </submittedName>
</protein>
<dbReference type="GO" id="GO:0003677">
    <property type="term" value="F:DNA binding"/>
    <property type="evidence" value="ECO:0007669"/>
    <property type="project" value="UniProtKB-KW"/>
</dbReference>
<sequence length="249" mass="27668">MNKEERHQLIINKLRLLDKVDYESLSNEFSVSSDTIRRDINELAEAGMIRKIKGGAQPQALIPVSYEERERYGNAGKRIVAQKAAALIKDGQVVVFDGGTTPFLIAGNLPRNIQLTVITHSFPIASLLLEYPNVELIFAGGRASRKSKITTGFEVLHKYNHIHADIGILGIHSLHHEAGVTDPVYEEVEVKARIAAMSDQLIVVPTAEKLYAVSNYTICRPDAIHTLVTDLQPDDPVLQPYQQLGIQLR</sequence>
<dbReference type="EMBL" id="CP001699">
    <property type="protein sequence ID" value="ACU62782.1"/>
    <property type="molecule type" value="Genomic_DNA"/>
</dbReference>
<dbReference type="PANTHER" id="PTHR30363">
    <property type="entry name" value="HTH-TYPE TRANSCRIPTIONAL REGULATOR SRLR-RELATED"/>
    <property type="match status" value="1"/>
</dbReference>
<keyword evidence="3" id="KW-0238">DNA-binding</keyword>
<feature type="domain" description="HTH deoR-type" evidence="5">
    <location>
        <begin position="3"/>
        <end position="58"/>
    </location>
</feature>
<dbReference type="SUPFAM" id="SSF100950">
    <property type="entry name" value="NagB/RpiA/CoA transferase-like"/>
    <property type="match status" value="1"/>
</dbReference>
<dbReference type="SMART" id="SM00420">
    <property type="entry name" value="HTH_DEOR"/>
    <property type="match status" value="1"/>
</dbReference>
<dbReference type="Gene3D" id="1.10.10.10">
    <property type="entry name" value="Winged helix-like DNA-binding domain superfamily/Winged helix DNA-binding domain"/>
    <property type="match status" value="1"/>
</dbReference>
<dbReference type="Pfam" id="PF08220">
    <property type="entry name" value="HTH_DeoR"/>
    <property type="match status" value="1"/>
</dbReference>
<reference evidence="7" key="1">
    <citation type="submission" date="2009-08" db="EMBL/GenBank/DDBJ databases">
        <title>The complete genome of Chitinophaga pinensis DSM 2588.</title>
        <authorList>
            <consortium name="US DOE Joint Genome Institute (JGI-PGF)"/>
            <person name="Lucas S."/>
            <person name="Copeland A."/>
            <person name="Lapidus A."/>
            <person name="Glavina del Rio T."/>
            <person name="Dalin E."/>
            <person name="Tice H."/>
            <person name="Bruce D."/>
            <person name="Goodwin L."/>
            <person name="Pitluck S."/>
            <person name="Kyrpides N."/>
            <person name="Mavromatis K."/>
            <person name="Ivanova N."/>
            <person name="Mikhailova N."/>
            <person name="Sims D."/>
            <person name="Meinche L."/>
            <person name="Brettin T."/>
            <person name="Detter J.C."/>
            <person name="Han C."/>
            <person name="Larimer F."/>
            <person name="Land M."/>
            <person name="Hauser L."/>
            <person name="Markowitz V."/>
            <person name="Cheng J.-F."/>
            <person name="Hugenholtz P."/>
            <person name="Woyke T."/>
            <person name="Wu D."/>
            <person name="Spring S."/>
            <person name="Klenk H.-P."/>
            <person name="Eisen J.A."/>
        </authorList>
    </citation>
    <scope>NUCLEOTIDE SEQUENCE [LARGE SCALE GENOMIC DNA]</scope>
    <source>
        <strain evidence="7">ATCC 43595 / DSM 2588 / LMG 13176 / NBRC 15968 / NCIMB 11800 / UQM 2034</strain>
    </source>
</reference>
<proteinExistence type="predicted"/>
<dbReference type="InterPro" id="IPR018356">
    <property type="entry name" value="Tscrpt_reg_HTH_DeoR_CS"/>
</dbReference>
<reference evidence="6 7" key="2">
    <citation type="journal article" date="2010" name="Stand. Genomic Sci.">
        <title>Complete genome sequence of Chitinophaga pinensis type strain (UQM 2034).</title>
        <authorList>
            <person name="Glavina Del Rio T."/>
            <person name="Abt B."/>
            <person name="Spring S."/>
            <person name="Lapidus A."/>
            <person name="Nolan M."/>
            <person name="Tice H."/>
            <person name="Copeland A."/>
            <person name="Cheng J.F."/>
            <person name="Chen F."/>
            <person name="Bruce D."/>
            <person name="Goodwin L."/>
            <person name="Pitluck S."/>
            <person name="Ivanova N."/>
            <person name="Mavromatis K."/>
            <person name="Mikhailova N."/>
            <person name="Pati A."/>
            <person name="Chen A."/>
            <person name="Palaniappan K."/>
            <person name="Land M."/>
            <person name="Hauser L."/>
            <person name="Chang Y.J."/>
            <person name="Jeffries C.D."/>
            <person name="Chain P."/>
            <person name="Saunders E."/>
            <person name="Detter J.C."/>
            <person name="Brettin T."/>
            <person name="Rohde M."/>
            <person name="Goker M."/>
            <person name="Bristow J."/>
            <person name="Eisen J.A."/>
            <person name="Markowitz V."/>
            <person name="Hugenholtz P."/>
            <person name="Kyrpides N.C."/>
            <person name="Klenk H.P."/>
            <person name="Lucas S."/>
        </authorList>
    </citation>
    <scope>NUCLEOTIDE SEQUENCE [LARGE SCALE GENOMIC DNA]</scope>
    <source>
        <strain evidence="7">ATCC 43595 / DSM 2588 / LMG 13176 / NBRC 15968 / NCIMB 11800 / UQM 2034</strain>
    </source>
</reference>
<dbReference type="SMART" id="SM01134">
    <property type="entry name" value="DeoRC"/>
    <property type="match status" value="1"/>
</dbReference>
<keyword evidence="1" id="KW-0678">Repressor</keyword>
<dbReference type="InterPro" id="IPR036388">
    <property type="entry name" value="WH-like_DNA-bd_sf"/>
</dbReference>
<dbReference type="InterPro" id="IPR050313">
    <property type="entry name" value="Carb_Metab_HTH_regulators"/>
</dbReference>
<dbReference type="InterPro" id="IPR036390">
    <property type="entry name" value="WH_DNA-bd_sf"/>
</dbReference>
<dbReference type="PRINTS" id="PR00037">
    <property type="entry name" value="HTHLACR"/>
</dbReference>
<keyword evidence="4" id="KW-0804">Transcription</keyword>
<dbReference type="InterPro" id="IPR001034">
    <property type="entry name" value="DeoR_HTH"/>
</dbReference>
<dbReference type="Pfam" id="PF00455">
    <property type="entry name" value="DeoRC"/>
    <property type="match status" value="1"/>
</dbReference>
<dbReference type="InterPro" id="IPR014036">
    <property type="entry name" value="DeoR-like_C"/>
</dbReference>
<dbReference type="RefSeq" id="WP_012792950.1">
    <property type="nucleotide sequence ID" value="NC_013132.1"/>
</dbReference>
<dbReference type="SUPFAM" id="SSF46785">
    <property type="entry name" value="Winged helix' DNA-binding domain"/>
    <property type="match status" value="1"/>
</dbReference>
<dbReference type="OrthoDB" id="9798651at2"/>
<evidence type="ECO:0000256" key="4">
    <source>
        <dbReference type="ARBA" id="ARBA00023163"/>
    </source>
</evidence>
<organism evidence="6 7">
    <name type="scientific">Chitinophaga pinensis (strain ATCC 43595 / DSM 2588 / LMG 13176 / NBRC 15968 / NCIMB 11800 / UQM 2034)</name>
    <dbReference type="NCBI Taxonomy" id="485918"/>
    <lineage>
        <taxon>Bacteria</taxon>
        <taxon>Pseudomonadati</taxon>
        <taxon>Bacteroidota</taxon>
        <taxon>Chitinophagia</taxon>
        <taxon>Chitinophagales</taxon>
        <taxon>Chitinophagaceae</taxon>
        <taxon>Chitinophaga</taxon>
    </lineage>
</organism>
<dbReference type="PANTHER" id="PTHR30363:SF4">
    <property type="entry name" value="GLYCEROL-3-PHOSPHATE REGULON REPRESSOR"/>
    <property type="match status" value="1"/>
</dbReference>
<evidence type="ECO:0000256" key="3">
    <source>
        <dbReference type="ARBA" id="ARBA00023125"/>
    </source>
</evidence>
<dbReference type="PROSITE" id="PS51000">
    <property type="entry name" value="HTH_DEOR_2"/>
    <property type="match status" value="1"/>
</dbReference>
<dbReference type="Gene3D" id="3.40.50.1360">
    <property type="match status" value="1"/>
</dbReference>
<dbReference type="Proteomes" id="UP000002215">
    <property type="component" value="Chromosome"/>
</dbReference>
<dbReference type="PROSITE" id="PS00894">
    <property type="entry name" value="HTH_DEOR_1"/>
    <property type="match status" value="1"/>
</dbReference>
<gene>
    <name evidence="6" type="ordered locus">Cpin_5351</name>
</gene>
<evidence type="ECO:0000256" key="1">
    <source>
        <dbReference type="ARBA" id="ARBA00022491"/>
    </source>
</evidence>